<dbReference type="PANTHER" id="PTHR11122">
    <property type="entry name" value="APOSPORY-ASSOCIATED PROTEIN C-RELATED"/>
    <property type="match status" value="1"/>
</dbReference>
<dbReference type="OrthoDB" id="1659429at2759"/>
<dbReference type="GO" id="GO:0005975">
    <property type="term" value="P:carbohydrate metabolic process"/>
    <property type="evidence" value="ECO:0007669"/>
    <property type="project" value="InterPro"/>
</dbReference>
<evidence type="ECO:0000256" key="5">
    <source>
        <dbReference type="PIRNR" id="PIRNR016020"/>
    </source>
</evidence>
<dbReference type="AlphaFoldDB" id="A0A642UYT6"/>
<dbReference type="EC" id="5.1.3.15" evidence="3 5"/>
<comment type="catalytic activity">
    <reaction evidence="1">
        <text>alpha-D-glucose 6-phosphate = beta-D-glucose 6-phosphate</text>
        <dbReference type="Rhea" id="RHEA:16249"/>
        <dbReference type="ChEBI" id="CHEBI:58225"/>
        <dbReference type="ChEBI" id="CHEBI:58247"/>
        <dbReference type="EC" id="5.1.3.15"/>
    </reaction>
</comment>
<comment type="caution">
    <text evidence="8">The sequence shown here is derived from an EMBL/GenBank/DDBJ whole genome shotgun (WGS) entry which is preliminary data.</text>
</comment>
<keyword evidence="4 5" id="KW-0413">Isomerase</keyword>
<evidence type="ECO:0000256" key="3">
    <source>
        <dbReference type="ARBA" id="ARBA00012083"/>
    </source>
</evidence>
<dbReference type="SUPFAM" id="SSF74650">
    <property type="entry name" value="Galactose mutarotase-like"/>
    <property type="match status" value="1"/>
</dbReference>
<feature type="binding site" evidence="7">
    <location>
        <position position="87"/>
    </location>
    <ligand>
        <name>substrate</name>
    </ligand>
</feature>
<proteinExistence type="inferred from homology"/>
<feature type="binding site" evidence="7">
    <location>
        <position position="57"/>
    </location>
    <ligand>
        <name>substrate</name>
    </ligand>
</feature>
<dbReference type="Pfam" id="PF01263">
    <property type="entry name" value="Aldose_epim"/>
    <property type="match status" value="1"/>
</dbReference>
<comment type="similarity">
    <text evidence="2 5">Belongs to the glucose-6-phosphate 1-epimerase family.</text>
</comment>
<evidence type="ECO:0000256" key="2">
    <source>
        <dbReference type="ARBA" id="ARBA00005866"/>
    </source>
</evidence>
<sequence length="303" mass="34382">MPVEDQNDRVVVSHPTKKDVKVTILKYGATVISWEANGAEQLWLSSAAKLDGSKAVRGGIPLVFPVFGKQKNPDHPTFKLPQHGFARTSTWEFLGQTTENPVAVQFGLGPENVEPATLSLWGEGKYDFSLILTITLGEDFLESQIEVENTGKDDFEFNWLFHTYYRTPDITDTLVTNLVDQSCYDQLIAEEYKEKSPVISFHEEFDRIYKNVPTDLLIQMVQFGKVLHNVERKNLPDAVVWNPWIKKSQGMGDFEPKEGYKNMLCIEPGHVSEMVKLSPRKKWQGAQKAFLGGEINIQSNIFQ</sequence>
<reference evidence="8 9" key="1">
    <citation type="submission" date="2019-07" db="EMBL/GenBank/DDBJ databases">
        <title>Genome assembly of two rare yeast pathogens: Diutina rugosa and Trichomonascus ciferrii.</title>
        <authorList>
            <person name="Mixao V."/>
            <person name="Saus E."/>
            <person name="Hansen A."/>
            <person name="Lass-Flor C."/>
            <person name="Gabaldon T."/>
        </authorList>
    </citation>
    <scope>NUCLEOTIDE SEQUENCE [LARGE SCALE GENOMIC DNA]</scope>
    <source>
        <strain evidence="8 9">CBS 613</strain>
    </source>
</reference>
<evidence type="ECO:0000256" key="4">
    <source>
        <dbReference type="ARBA" id="ARBA00023235"/>
    </source>
</evidence>
<dbReference type="GO" id="GO:0030246">
    <property type="term" value="F:carbohydrate binding"/>
    <property type="evidence" value="ECO:0007669"/>
    <property type="project" value="UniProtKB-UniRule"/>
</dbReference>
<evidence type="ECO:0000313" key="9">
    <source>
        <dbReference type="Proteomes" id="UP000449547"/>
    </source>
</evidence>
<dbReference type="GO" id="GO:0005737">
    <property type="term" value="C:cytoplasm"/>
    <property type="evidence" value="ECO:0007669"/>
    <property type="project" value="TreeGrafter"/>
</dbReference>
<dbReference type="Gene3D" id="2.70.98.10">
    <property type="match status" value="1"/>
</dbReference>
<dbReference type="GO" id="GO:0047938">
    <property type="term" value="F:glucose-6-phosphate 1-epimerase activity"/>
    <property type="evidence" value="ECO:0007669"/>
    <property type="project" value="UniProtKB-UniRule"/>
</dbReference>
<comment type="function">
    <text evidence="5">Catalyzes the interconversion between the alpha and beta anomers from at least three hexose 6-phosphate sugars (Glc6P, Gal6P, and Man6P).</text>
</comment>
<evidence type="ECO:0000256" key="1">
    <source>
        <dbReference type="ARBA" id="ARBA00001096"/>
    </source>
</evidence>
<evidence type="ECO:0000256" key="6">
    <source>
        <dbReference type="PIRSR" id="PIRSR016020-1"/>
    </source>
</evidence>
<feature type="active site" evidence="6">
    <location>
        <position position="267"/>
    </location>
</feature>
<feature type="binding site" evidence="7">
    <location>
        <position position="82"/>
    </location>
    <ligand>
        <name>substrate</name>
    </ligand>
</feature>
<dbReference type="EMBL" id="SWFT01000059">
    <property type="protein sequence ID" value="KAA8904372.1"/>
    <property type="molecule type" value="Genomic_DNA"/>
</dbReference>
<keyword evidence="9" id="KW-1185">Reference proteome</keyword>
<gene>
    <name evidence="8" type="ORF">DIURU_001953</name>
</gene>
<accession>A0A642UYT6</accession>
<dbReference type="RefSeq" id="XP_034013278.1">
    <property type="nucleotide sequence ID" value="XM_034154551.1"/>
</dbReference>
<protein>
    <recommendedName>
        <fullName evidence="3 5">Glucose-6-phosphate 1-epimerase</fullName>
        <ecNumber evidence="3 5">5.1.3.15</ecNumber>
    </recommendedName>
</protein>
<dbReference type="PANTHER" id="PTHR11122:SF13">
    <property type="entry name" value="GLUCOSE-6-PHOSPHATE 1-EPIMERASE"/>
    <property type="match status" value="1"/>
</dbReference>
<dbReference type="CDD" id="cd09020">
    <property type="entry name" value="D-hex-6-P-epi_like"/>
    <property type="match status" value="1"/>
</dbReference>
<organism evidence="8 9">
    <name type="scientific">Diutina rugosa</name>
    <name type="common">Yeast</name>
    <name type="synonym">Candida rugosa</name>
    <dbReference type="NCBI Taxonomy" id="5481"/>
    <lineage>
        <taxon>Eukaryota</taxon>
        <taxon>Fungi</taxon>
        <taxon>Dikarya</taxon>
        <taxon>Ascomycota</taxon>
        <taxon>Saccharomycotina</taxon>
        <taxon>Pichiomycetes</taxon>
        <taxon>Debaryomycetaceae</taxon>
        <taxon>Diutina</taxon>
    </lineage>
</organism>
<dbReference type="Proteomes" id="UP000449547">
    <property type="component" value="Unassembled WGS sequence"/>
</dbReference>
<dbReference type="VEuPathDB" id="FungiDB:DIURU_001953"/>
<dbReference type="InterPro" id="IPR011013">
    <property type="entry name" value="Gal_mutarotase_sf_dom"/>
</dbReference>
<dbReference type="OMA" id="TQALHSY"/>
<evidence type="ECO:0000256" key="7">
    <source>
        <dbReference type="PIRSR" id="PIRSR016020-2"/>
    </source>
</evidence>
<dbReference type="InterPro" id="IPR025532">
    <property type="entry name" value="G6P_1-epimerase"/>
</dbReference>
<dbReference type="PIRSF" id="PIRSF016020">
    <property type="entry name" value="PHexose_mutarotase"/>
    <property type="match status" value="1"/>
</dbReference>
<name>A0A642UYT6_DIURU</name>
<evidence type="ECO:0000313" key="8">
    <source>
        <dbReference type="EMBL" id="KAA8904372.1"/>
    </source>
</evidence>
<feature type="active site" evidence="6">
    <location>
        <position position="162"/>
    </location>
</feature>
<dbReference type="InterPro" id="IPR008183">
    <property type="entry name" value="Aldose_1/G6P_1-epimerase"/>
</dbReference>
<dbReference type="GeneID" id="54780604"/>
<dbReference type="InterPro" id="IPR014718">
    <property type="entry name" value="GH-type_carb-bd"/>
</dbReference>